<name>A0A4V6TTI7_9PEZI</name>
<organism evidence="2 3">
    <name type="scientific">Colletotrichum higginsianum</name>
    <dbReference type="NCBI Taxonomy" id="80884"/>
    <lineage>
        <taxon>Eukaryota</taxon>
        <taxon>Fungi</taxon>
        <taxon>Dikarya</taxon>
        <taxon>Ascomycota</taxon>
        <taxon>Pezizomycotina</taxon>
        <taxon>Sordariomycetes</taxon>
        <taxon>Hypocreomycetidae</taxon>
        <taxon>Glomerellales</taxon>
        <taxon>Glomerellaceae</taxon>
        <taxon>Colletotrichum</taxon>
        <taxon>Colletotrichum destructivum species complex</taxon>
    </lineage>
</organism>
<feature type="signal peptide" evidence="1">
    <location>
        <begin position="1"/>
        <end position="19"/>
    </location>
</feature>
<protein>
    <submittedName>
        <fullName evidence="2">Uncharacterized protein</fullName>
    </submittedName>
</protein>
<dbReference type="EMBL" id="MWPZ01000002">
    <property type="protein sequence ID" value="TID05052.1"/>
    <property type="molecule type" value="Genomic_DNA"/>
</dbReference>
<evidence type="ECO:0000313" key="3">
    <source>
        <dbReference type="Proteomes" id="UP000305883"/>
    </source>
</evidence>
<accession>A0A4V6TTI7</accession>
<sequence length="75" mass="7857">MKFAALVSALTLLASAASAATCRDCNYRSIDPNRCKGCRSSEVYFGTDQRCVACTSACPVANPASDYSGGTVYDC</sequence>
<dbReference type="Proteomes" id="UP000305883">
    <property type="component" value="Unassembled WGS sequence"/>
</dbReference>
<keyword evidence="1" id="KW-0732">Signal</keyword>
<feature type="chain" id="PRO_5020639438" evidence="1">
    <location>
        <begin position="20"/>
        <end position="75"/>
    </location>
</feature>
<comment type="caution">
    <text evidence="2">The sequence shown here is derived from an EMBL/GenBank/DDBJ whole genome shotgun (WGS) entry which is preliminary data.</text>
</comment>
<evidence type="ECO:0000313" key="2">
    <source>
        <dbReference type="EMBL" id="TID05052.1"/>
    </source>
</evidence>
<reference evidence="2 3" key="1">
    <citation type="journal article" date="2019" name="Genome Biol. Evol.">
        <title>Genomic Plasticity Mediated by Transposable Elements in the Plant Pathogenic Fungus Colletotrichum higginsianum.</title>
        <authorList>
            <person name="Tsushima A."/>
            <person name="Gan P."/>
            <person name="Kumakura N."/>
            <person name="Narusaka M."/>
            <person name="Takano Y."/>
            <person name="Narusaka Y."/>
            <person name="Shirasu K."/>
        </authorList>
    </citation>
    <scope>NUCLEOTIDE SEQUENCE [LARGE SCALE GENOMIC DNA]</scope>
    <source>
        <strain evidence="2 3">MAFF305635-RFP</strain>
    </source>
</reference>
<proteinExistence type="predicted"/>
<dbReference type="OrthoDB" id="10372987at2759"/>
<gene>
    <name evidence="2" type="ORF">CH35J_002201</name>
</gene>
<dbReference type="AlphaFoldDB" id="A0A4V6TTI7"/>
<evidence type="ECO:0000256" key="1">
    <source>
        <dbReference type="SAM" id="SignalP"/>
    </source>
</evidence>